<keyword evidence="1" id="KW-1133">Transmembrane helix</keyword>
<dbReference type="PROSITE" id="PS50853">
    <property type="entry name" value="FN3"/>
    <property type="match status" value="1"/>
</dbReference>
<dbReference type="Pfam" id="PF09294">
    <property type="entry name" value="Interfer-bind"/>
    <property type="match status" value="1"/>
</dbReference>
<evidence type="ECO:0000313" key="4">
    <source>
        <dbReference type="RefSeq" id="XP_054829328.1"/>
    </source>
</evidence>
<feature type="transmembrane region" description="Helical" evidence="1">
    <location>
        <begin position="258"/>
        <end position="280"/>
    </location>
</feature>
<gene>
    <name evidence="4" type="primary">IL10RB</name>
</gene>
<sequence>MPRRTAGGKDYTGSRRTEVIKATVFQRPGLVLRRSREMAWRYLISGCLFWSVHGIVPEPQNVVIQSVTFNSTLQWDPLTFPTVNVTYTVQYKQHSGGFTDLCTRIVFTECSMSHLPLYGNYILRVRAESEKEQSNWKNITFTPMDTTIGPPDVHVEPRSRALYVEVKGPFLQRNSATLSIEELYGTVIYNMQILKKDYTEQMKIVNIMYDSEIRSDLDPWTTYCIQVQVFLPKSNKTGEWSKMCCTATTGNGISPLQLTVGLLSGLIVFILCCWMFLYVYQRVKYVFHPSYSLPQHFKEFLSKPFYSSQSLASQGEDYSYEKITVVSENSKNYTEESEEQLNNTKQQFQNSKEISEAEKISDCPLPYTVQTEWYNAPHSEGILECCS</sequence>
<dbReference type="GO" id="GO:0004920">
    <property type="term" value="F:interleukin-10 receptor activity"/>
    <property type="evidence" value="ECO:0007669"/>
    <property type="project" value="TreeGrafter"/>
</dbReference>
<reference evidence="4" key="1">
    <citation type="submission" date="2025-08" db="UniProtKB">
        <authorList>
            <consortium name="RefSeq"/>
        </authorList>
    </citation>
    <scope>IDENTIFICATION</scope>
    <source>
        <tissue evidence="4">Blood</tissue>
    </source>
</reference>
<keyword evidence="4" id="KW-0675">Receptor</keyword>
<dbReference type="InterPro" id="IPR013783">
    <property type="entry name" value="Ig-like_fold"/>
</dbReference>
<dbReference type="GeneID" id="129325591"/>
<name>A0AA97J0Y5_EUBMA</name>
<dbReference type="AlphaFoldDB" id="A0AA97J0Y5"/>
<keyword evidence="1" id="KW-0812">Transmembrane</keyword>
<protein>
    <submittedName>
        <fullName evidence="4">Interleukin-10 receptor subunit beta isoform X1</fullName>
    </submittedName>
</protein>
<dbReference type="PANTHER" id="PTHR20859:SF50">
    <property type="entry name" value="INTERLEUKIN-10 RECEPTOR SUBUNIT BETA"/>
    <property type="match status" value="1"/>
</dbReference>
<dbReference type="CDD" id="cd00063">
    <property type="entry name" value="FN3"/>
    <property type="match status" value="1"/>
</dbReference>
<proteinExistence type="predicted"/>
<evidence type="ECO:0000259" key="2">
    <source>
        <dbReference type="PROSITE" id="PS50853"/>
    </source>
</evidence>
<dbReference type="SUPFAM" id="SSF49265">
    <property type="entry name" value="Fibronectin type III"/>
    <property type="match status" value="2"/>
</dbReference>
<organism evidence="3 4">
    <name type="scientific">Eublepharis macularius</name>
    <name type="common">Leopard gecko</name>
    <name type="synonym">Cyrtodactylus macularius</name>
    <dbReference type="NCBI Taxonomy" id="481883"/>
    <lineage>
        <taxon>Eukaryota</taxon>
        <taxon>Metazoa</taxon>
        <taxon>Chordata</taxon>
        <taxon>Craniata</taxon>
        <taxon>Vertebrata</taxon>
        <taxon>Euteleostomi</taxon>
        <taxon>Lepidosauria</taxon>
        <taxon>Squamata</taxon>
        <taxon>Bifurcata</taxon>
        <taxon>Gekkota</taxon>
        <taxon>Eublepharidae</taxon>
        <taxon>Eublepharinae</taxon>
        <taxon>Eublepharis</taxon>
    </lineage>
</organism>
<dbReference type="Pfam" id="PF01108">
    <property type="entry name" value="Tissue_fac"/>
    <property type="match status" value="1"/>
</dbReference>
<dbReference type="RefSeq" id="XP_054829328.1">
    <property type="nucleotide sequence ID" value="XM_054973353.1"/>
</dbReference>
<dbReference type="Gene3D" id="2.60.40.10">
    <property type="entry name" value="Immunoglobulins"/>
    <property type="match status" value="2"/>
</dbReference>
<dbReference type="InterPro" id="IPR015373">
    <property type="entry name" value="Interferon/interleukin_rcp_dom"/>
</dbReference>
<dbReference type="KEGG" id="emc:129325591"/>
<keyword evidence="1" id="KW-0472">Membrane</keyword>
<feature type="domain" description="Fibronectin type-III" evidence="2">
    <location>
        <begin position="58"/>
        <end position="145"/>
    </location>
</feature>
<dbReference type="InterPro" id="IPR036116">
    <property type="entry name" value="FN3_sf"/>
</dbReference>
<dbReference type="CTD" id="3588"/>
<dbReference type="InterPro" id="IPR050650">
    <property type="entry name" value="Type-II_Cytokine-TF_Rcpt"/>
</dbReference>
<dbReference type="InterPro" id="IPR003961">
    <property type="entry name" value="FN3_dom"/>
</dbReference>
<dbReference type="PANTHER" id="PTHR20859">
    <property type="entry name" value="INTERFERON/INTERLEUKIN RECEPTOR"/>
    <property type="match status" value="1"/>
</dbReference>
<accession>A0AA97J0Y5</accession>
<dbReference type="GO" id="GO:0005886">
    <property type="term" value="C:plasma membrane"/>
    <property type="evidence" value="ECO:0007669"/>
    <property type="project" value="TreeGrafter"/>
</dbReference>
<evidence type="ECO:0000256" key="1">
    <source>
        <dbReference type="SAM" id="Phobius"/>
    </source>
</evidence>
<evidence type="ECO:0000313" key="3">
    <source>
        <dbReference type="Proteomes" id="UP001190640"/>
    </source>
</evidence>
<dbReference type="Proteomes" id="UP001190640">
    <property type="component" value="Chromosome 3"/>
</dbReference>
<keyword evidence="3" id="KW-1185">Reference proteome</keyword>